<evidence type="ECO:0000259" key="5">
    <source>
        <dbReference type="PROSITE" id="PS50931"/>
    </source>
</evidence>
<proteinExistence type="inferred from homology"/>
<evidence type="ECO:0000313" key="6">
    <source>
        <dbReference type="EMBL" id="UOK73543.1"/>
    </source>
</evidence>
<feature type="domain" description="HTH lysR-type" evidence="5">
    <location>
        <begin position="7"/>
        <end position="64"/>
    </location>
</feature>
<geneLocation type="plasmid" evidence="6 7">
    <name>pB</name>
</geneLocation>
<dbReference type="FunFam" id="1.10.10.10:FF:000001">
    <property type="entry name" value="LysR family transcriptional regulator"/>
    <property type="match status" value="1"/>
</dbReference>
<dbReference type="Pfam" id="PF00126">
    <property type="entry name" value="HTH_1"/>
    <property type="match status" value="1"/>
</dbReference>
<dbReference type="GO" id="GO:0005829">
    <property type="term" value="C:cytosol"/>
    <property type="evidence" value="ECO:0007669"/>
    <property type="project" value="TreeGrafter"/>
</dbReference>
<keyword evidence="2" id="KW-0805">Transcription regulation</keyword>
<dbReference type="PANTHER" id="PTHR30419">
    <property type="entry name" value="HTH-TYPE TRANSCRIPTIONAL REGULATOR YBHD"/>
    <property type="match status" value="1"/>
</dbReference>
<evidence type="ECO:0000256" key="4">
    <source>
        <dbReference type="ARBA" id="ARBA00023163"/>
    </source>
</evidence>
<sequence length="306" mass="34084">MDFVGNVNMKLLQSFLAVAEQGSFRLAAEVLNRSHSAISAQIMQLEAQLDVRLFERTTRNVQLTDEGRQLLDSARRALYELQLGMRLIRESADIKRGQLSLAASSNLASIYLPKVLAEFVETHPQIAVTVSELTSKELFEAVRSKKVDFAIGPEIDDKALRFETILIEPLQALVPLRFPEAQREHITLEELLRLPLVLSSPATAIRERFETALREQNLSISSRFQFIQAQTIIAMAEAGLGVAVLPASSLTKAHSPTARIVSIEPPIRRKMALITLPTQTLSPAAARLADKITNDFRRMTGYRTDV</sequence>
<dbReference type="RefSeq" id="WP_244451162.1">
    <property type="nucleotide sequence ID" value="NZ_CP083241.1"/>
</dbReference>
<dbReference type="InterPro" id="IPR000847">
    <property type="entry name" value="LysR_HTH_N"/>
</dbReference>
<keyword evidence="3" id="KW-0238">DNA-binding</keyword>
<dbReference type="SUPFAM" id="SSF46785">
    <property type="entry name" value="Winged helix' DNA-binding domain"/>
    <property type="match status" value="1"/>
</dbReference>
<dbReference type="AlphaFoldDB" id="A0A9E7A631"/>
<dbReference type="PROSITE" id="PS50931">
    <property type="entry name" value="HTH_LYSR"/>
    <property type="match status" value="1"/>
</dbReference>
<dbReference type="GO" id="GO:0003700">
    <property type="term" value="F:DNA-binding transcription factor activity"/>
    <property type="evidence" value="ECO:0007669"/>
    <property type="project" value="InterPro"/>
</dbReference>
<protein>
    <submittedName>
        <fullName evidence="6">LysR family transcriptional regulator</fullName>
    </submittedName>
</protein>
<dbReference type="InterPro" id="IPR005119">
    <property type="entry name" value="LysR_subst-bd"/>
</dbReference>
<dbReference type="InterPro" id="IPR050950">
    <property type="entry name" value="HTH-type_LysR_regulators"/>
</dbReference>
<dbReference type="GO" id="GO:0003677">
    <property type="term" value="F:DNA binding"/>
    <property type="evidence" value="ECO:0007669"/>
    <property type="project" value="UniProtKB-KW"/>
</dbReference>
<dbReference type="InterPro" id="IPR036388">
    <property type="entry name" value="WH-like_DNA-bd_sf"/>
</dbReference>
<comment type="similarity">
    <text evidence="1">Belongs to the LysR transcriptional regulatory family.</text>
</comment>
<organism evidence="6 7">
    <name type="scientific">Ancylobacter polymorphus</name>
    <dbReference type="NCBI Taxonomy" id="223390"/>
    <lineage>
        <taxon>Bacteria</taxon>
        <taxon>Pseudomonadati</taxon>
        <taxon>Pseudomonadota</taxon>
        <taxon>Alphaproteobacteria</taxon>
        <taxon>Hyphomicrobiales</taxon>
        <taxon>Xanthobacteraceae</taxon>
        <taxon>Ancylobacter</taxon>
    </lineage>
</organism>
<dbReference type="EMBL" id="CP083241">
    <property type="protein sequence ID" value="UOK73543.1"/>
    <property type="molecule type" value="Genomic_DNA"/>
</dbReference>
<gene>
    <name evidence="6" type="ORF">K9D25_23095</name>
</gene>
<evidence type="ECO:0000256" key="1">
    <source>
        <dbReference type="ARBA" id="ARBA00009437"/>
    </source>
</evidence>
<keyword evidence="4" id="KW-0804">Transcription</keyword>
<dbReference type="InterPro" id="IPR036390">
    <property type="entry name" value="WH_DNA-bd_sf"/>
</dbReference>
<evidence type="ECO:0000256" key="2">
    <source>
        <dbReference type="ARBA" id="ARBA00023015"/>
    </source>
</evidence>
<accession>A0A9E7A631</accession>
<name>A0A9E7A631_9HYPH</name>
<dbReference type="KEGG" id="apol:K9D25_23095"/>
<evidence type="ECO:0000313" key="7">
    <source>
        <dbReference type="Proteomes" id="UP000831684"/>
    </source>
</evidence>
<reference evidence="6" key="1">
    <citation type="submission" date="2021-09" db="EMBL/GenBank/DDBJ databases">
        <title>Network and meta-omics reveal the key degrader and cooperation patterns in an efficient 1,4-dioxane-degrading microbial community.</title>
        <authorList>
            <person name="Dai C."/>
        </authorList>
    </citation>
    <scope>NUCLEOTIDE SEQUENCE</scope>
    <source>
        <strain evidence="6">ZM13</strain>
        <plasmid evidence="6">pB</plasmid>
    </source>
</reference>
<dbReference type="SUPFAM" id="SSF53850">
    <property type="entry name" value="Periplasmic binding protein-like II"/>
    <property type="match status" value="1"/>
</dbReference>
<dbReference type="Proteomes" id="UP000831684">
    <property type="component" value="Plasmid pB"/>
</dbReference>
<dbReference type="PANTHER" id="PTHR30419:SF8">
    <property type="entry name" value="NITROGEN ASSIMILATION TRANSCRIPTIONAL ACTIVATOR-RELATED"/>
    <property type="match status" value="1"/>
</dbReference>
<evidence type="ECO:0000256" key="3">
    <source>
        <dbReference type="ARBA" id="ARBA00023125"/>
    </source>
</evidence>
<dbReference type="Gene3D" id="1.10.10.10">
    <property type="entry name" value="Winged helix-like DNA-binding domain superfamily/Winged helix DNA-binding domain"/>
    <property type="match status" value="1"/>
</dbReference>
<dbReference type="Pfam" id="PF03466">
    <property type="entry name" value="LysR_substrate"/>
    <property type="match status" value="1"/>
</dbReference>
<dbReference type="Gene3D" id="3.40.190.290">
    <property type="match status" value="1"/>
</dbReference>
<keyword evidence="6" id="KW-0614">Plasmid</keyword>